<accession>A0ABT8LKM0</accession>
<evidence type="ECO:0000256" key="3">
    <source>
        <dbReference type="ARBA" id="ARBA00023125"/>
    </source>
</evidence>
<dbReference type="RefSeq" id="WP_346762602.1">
    <property type="nucleotide sequence ID" value="NZ_JAUJEB010000015.1"/>
</dbReference>
<dbReference type="Pfam" id="PF03965">
    <property type="entry name" value="Penicillinase_R"/>
    <property type="match status" value="1"/>
</dbReference>
<keyword evidence="2" id="KW-0805">Transcription regulation</keyword>
<comment type="caution">
    <text evidence="5">The sequence shown here is derived from an EMBL/GenBank/DDBJ whole genome shotgun (WGS) entry which is preliminary data.</text>
</comment>
<evidence type="ECO:0000256" key="1">
    <source>
        <dbReference type="ARBA" id="ARBA00011046"/>
    </source>
</evidence>
<proteinExistence type="inferred from homology"/>
<evidence type="ECO:0000256" key="4">
    <source>
        <dbReference type="ARBA" id="ARBA00023163"/>
    </source>
</evidence>
<evidence type="ECO:0000313" key="5">
    <source>
        <dbReference type="EMBL" id="MDN5217265.1"/>
    </source>
</evidence>
<keyword evidence="3" id="KW-0238">DNA-binding</keyword>
<evidence type="ECO:0000313" key="6">
    <source>
        <dbReference type="Proteomes" id="UP001172083"/>
    </source>
</evidence>
<dbReference type="Gene3D" id="1.10.10.10">
    <property type="entry name" value="Winged helix-like DNA-binding domain superfamily/Winged helix DNA-binding domain"/>
    <property type="match status" value="1"/>
</dbReference>
<gene>
    <name evidence="5" type="ORF">QQ020_34650</name>
</gene>
<sequence length="123" mass="14427">MELLTKTEEKVMQILWRIKKGFVKDIIEQLPSPKPPYNTISSVVRILEQKELVGHKAYGKTHEYFPTVSKTAYKKFTLKKMMKNYFDNSLEEMVSFIVAEEKLTKADEQEILKIIEKGKQSKK</sequence>
<reference evidence="5" key="1">
    <citation type="submission" date="2023-06" db="EMBL/GenBank/DDBJ databases">
        <title>Genomic of Agaribacillus aureum.</title>
        <authorList>
            <person name="Wang G."/>
        </authorList>
    </citation>
    <scope>NUCLEOTIDE SEQUENCE</scope>
    <source>
        <strain evidence="5">BMA12</strain>
    </source>
</reference>
<dbReference type="EMBL" id="JAUJEB010000015">
    <property type="protein sequence ID" value="MDN5217265.1"/>
    <property type="molecule type" value="Genomic_DNA"/>
</dbReference>
<protein>
    <submittedName>
        <fullName evidence="5">BlaI/MecI/CopY family transcriptional regulator</fullName>
    </submittedName>
</protein>
<dbReference type="InterPro" id="IPR005650">
    <property type="entry name" value="BlaI_family"/>
</dbReference>
<evidence type="ECO:0000256" key="2">
    <source>
        <dbReference type="ARBA" id="ARBA00023015"/>
    </source>
</evidence>
<dbReference type="Proteomes" id="UP001172083">
    <property type="component" value="Unassembled WGS sequence"/>
</dbReference>
<dbReference type="Gene3D" id="1.10.4040.10">
    <property type="entry name" value="Penicillinase repressor domain"/>
    <property type="match status" value="1"/>
</dbReference>
<name>A0ABT8LKM0_9BACT</name>
<dbReference type="InterPro" id="IPR036388">
    <property type="entry name" value="WH-like_DNA-bd_sf"/>
</dbReference>
<dbReference type="SUPFAM" id="SSF46785">
    <property type="entry name" value="Winged helix' DNA-binding domain"/>
    <property type="match status" value="1"/>
</dbReference>
<dbReference type="InterPro" id="IPR036390">
    <property type="entry name" value="WH_DNA-bd_sf"/>
</dbReference>
<organism evidence="5 6">
    <name type="scientific">Agaribacillus aureus</name>
    <dbReference type="NCBI Taxonomy" id="3051825"/>
    <lineage>
        <taxon>Bacteria</taxon>
        <taxon>Pseudomonadati</taxon>
        <taxon>Bacteroidota</taxon>
        <taxon>Cytophagia</taxon>
        <taxon>Cytophagales</taxon>
        <taxon>Splendidivirgaceae</taxon>
        <taxon>Agaribacillus</taxon>
    </lineage>
</organism>
<dbReference type="PIRSF" id="PIRSF019455">
    <property type="entry name" value="CopR_AtkY"/>
    <property type="match status" value="1"/>
</dbReference>
<keyword evidence="4" id="KW-0804">Transcription</keyword>
<keyword evidence="6" id="KW-1185">Reference proteome</keyword>
<comment type="similarity">
    <text evidence="1">Belongs to the BlaI transcriptional regulatory family.</text>
</comment>